<name>B8JGJ0_ANAD2</name>
<dbReference type="HOGENOM" id="CLU_1944208_0_0_7"/>
<proteinExistence type="predicted"/>
<evidence type="ECO:0000256" key="1">
    <source>
        <dbReference type="SAM" id="Coils"/>
    </source>
</evidence>
<protein>
    <submittedName>
        <fullName evidence="2">Uncharacterized protein</fullName>
    </submittedName>
</protein>
<organism evidence="2 3">
    <name type="scientific">Anaeromyxobacter dehalogenans (strain ATCC BAA-258 / DSM 21875 / 2CP-1)</name>
    <dbReference type="NCBI Taxonomy" id="455488"/>
    <lineage>
        <taxon>Bacteria</taxon>
        <taxon>Pseudomonadati</taxon>
        <taxon>Myxococcota</taxon>
        <taxon>Myxococcia</taxon>
        <taxon>Myxococcales</taxon>
        <taxon>Cystobacterineae</taxon>
        <taxon>Anaeromyxobacteraceae</taxon>
        <taxon>Anaeromyxobacter</taxon>
    </lineage>
</organism>
<accession>B8JGJ0</accession>
<keyword evidence="1" id="KW-0175">Coiled coil</keyword>
<keyword evidence="3" id="KW-1185">Reference proteome</keyword>
<dbReference type="AlphaFoldDB" id="B8JGJ0"/>
<dbReference type="EMBL" id="CP001359">
    <property type="protein sequence ID" value="ACL64661.1"/>
    <property type="molecule type" value="Genomic_DNA"/>
</dbReference>
<dbReference type="KEGG" id="acp:A2cp1_1317"/>
<dbReference type="Proteomes" id="UP000007089">
    <property type="component" value="Chromosome"/>
</dbReference>
<evidence type="ECO:0000313" key="3">
    <source>
        <dbReference type="Proteomes" id="UP000007089"/>
    </source>
</evidence>
<sequence length="129" mass="15018">MSEDFLIRFVTENPALSAAVAAVGLHLYRIRRQLLSDRREDTQARREQLHEDLKLFFGNGGGELIRRIVRDENAKQTEGQAEAVRVAIREHEERTDLRIMRSVEDLRLQVNDLEDRIDALDRPRVASQR</sequence>
<reference evidence="2" key="1">
    <citation type="submission" date="2009-01" db="EMBL/GenBank/DDBJ databases">
        <title>Complete sequence of Anaeromyxobacter dehalogenans 2CP-1.</title>
        <authorList>
            <consortium name="US DOE Joint Genome Institute"/>
            <person name="Lucas S."/>
            <person name="Copeland A."/>
            <person name="Lapidus A."/>
            <person name="Glavina del Rio T."/>
            <person name="Dalin E."/>
            <person name="Tice H."/>
            <person name="Bruce D."/>
            <person name="Goodwin L."/>
            <person name="Pitluck S."/>
            <person name="Saunders E."/>
            <person name="Brettin T."/>
            <person name="Detter J.C."/>
            <person name="Han C."/>
            <person name="Larimer F."/>
            <person name="Land M."/>
            <person name="Hauser L."/>
            <person name="Kyrpides N."/>
            <person name="Ovchinnikova G."/>
            <person name="Beliaev A.S."/>
            <person name="Richardson P."/>
        </authorList>
    </citation>
    <scope>NUCLEOTIDE SEQUENCE</scope>
    <source>
        <strain evidence="2">2CP-1</strain>
    </source>
</reference>
<feature type="coiled-coil region" evidence="1">
    <location>
        <begin position="32"/>
        <end position="123"/>
    </location>
</feature>
<evidence type="ECO:0000313" key="2">
    <source>
        <dbReference type="EMBL" id="ACL64661.1"/>
    </source>
</evidence>
<gene>
    <name evidence="2" type="ordered locus">A2cp1_1317</name>
</gene>
<dbReference type="RefSeq" id="WP_012632635.1">
    <property type="nucleotide sequence ID" value="NC_011891.1"/>
</dbReference>